<comment type="caution">
    <text evidence="1">The sequence shown here is derived from an EMBL/GenBank/DDBJ whole genome shotgun (WGS) entry which is preliminary data.</text>
</comment>
<dbReference type="PANTHER" id="PTHR11070">
    <property type="entry name" value="UVRD / RECB / PCRA DNA HELICASE FAMILY MEMBER"/>
    <property type="match status" value="1"/>
</dbReference>
<dbReference type="EMBL" id="VXIS01000122">
    <property type="protein sequence ID" value="KAA8903083.1"/>
    <property type="molecule type" value="Genomic_DNA"/>
</dbReference>
<keyword evidence="2" id="KW-1185">Reference proteome</keyword>
<dbReference type="InterPro" id="IPR027417">
    <property type="entry name" value="P-loop_NTPase"/>
</dbReference>
<evidence type="ECO:0000313" key="2">
    <source>
        <dbReference type="Proteomes" id="UP000326924"/>
    </source>
</evidence>
<dbReference type="AlphaFoldDB" id="A0A5J5ETZ1"/>
<protein>
    <submittedName>
        <fullName evidence="1">P-loop containing nucleoside triphosphate hydrolase protein</fullName>
    </submittedName>
</protein>
<dbReference type="GO" id="GO:0043138">
    <property type="term" value="F:3'-5' DNA helicase activity"/>
    <property type="evidence" value="ECO:0007669"/>
    <property type="project" value="TreeGrafter"/>
</dbReference>
<organism evidence="1 2">
    <name type="scientific">Sphaerosporella brunnea</name>
    <dbReference type="NCBI Taxonomy" id="1250544"/>
    <lineage>
        <taxon>Eukaryota</taxon>
        <taxon>Fungi</taxon>
        <taxon>Dikarya</taxon>
        <taxon>Ascomycota</taxon>
        <taxon>Pezizomycotina</taxon>
        <taxon>Pezizomycetes</taxon>
        <taxon>Pezizales</taxon>
        <taxon>Pyronemataceae</taxon>
        <taxon>Sphaerosporella</taxon>
    </lineage>
</organism>
<gene>
    <name evidence="1" type="ORF">FN846DRAFT_985927</name>
</gene>
<evidence type="ECO:0000313" key="1">
    <source>
        <dbReference type="EMBL" id="KAA8903083.1"/>
    </source>
</evidence>
<dbReference type="Gene3D" id="3.40.50.300">
    <property type="entry name" value="P-loop containing nucleotide triphosphate hydrolases"/>
    <property type="match status" value="2"/>
</dbReference>
<dbReference type="GO" id="GO:0005524">
    <property type="term" value="F:ATP binding"/>
    <property type="evidence" value="ECO:0007669"/>
    <property type="project" value="InterPro"/>
</dbReference>
<proteinExistence type="predicted"/>
<accession>A0A5J5ETZ1</accession>
<sequence>MSEQQRKVLEVMRETNKNIKVVACPGSGKTTVALHMASKLPNRRLLLVLYNQDPKAEIKEKAKRHGLENIAAYNYHSLGYTHYGLTECATDEGLKRILSENLPMVKPLEPFDTVVLDEQQDMKPVYYEFMKKVLRDAAAAGSTTDPTLVALGDPHQAIYGFSGANYRYLTMADHKEVFGTVPGGNREWVEINFPETRRLPARHVEFLNEVDPSQKLQASGDHGHPGRLRLCICDKPGLKKVIKDIQDFVDEYGAENVMILTSSVRYDEWVQYVTNQLSYRGIPVSVPVDSESRGVGTSRAKKGKLLVSTPHKAKGLERQCVIVFGCSSSTSFGSPGPDGPISPSFWVAITRSRDLLYLVRNVEDAPLPALGPEKFKEGEVLTYTDLDLREVDSAANEPQQERPMRTSFKTTTLTRFLEEKVLSQCRDLLSFEQLSKPHCDIQLETEMPMRKKGLWEAVENITRTAIPAIYALETGQGCGALQKVFDDAGRLLSGKLLSGRLLNGKFRYLRQHLLDIKERKETENVLSTSEILFLANLYGCMRSGYIAQLLNVPLESYSWLPEEKRQQICRNMEECGVPRFGISHEMKIGGMFEVADPQNDGKTVKVTVKGQPNILRNGTPGIWTIFTGVLSPSEVLKATLEAAILEQQSQSATVALCFVNPLTGEALQAKARKKGTFLEVVQTILLAHCQEGGKLPKTDEEFLEEVRMGLNSSSLSSPFFPAWVGKR</sequence>
<dbReference type="GO" id="GO:0000725">
    <property type="term" value="P:recombinational repair"/>
    <property type="evidence" value="ECO:0007669"/>
    <property type="project" value="TreeGrafter"/>
</dbReference>
<dbReference type="Proteomes" id="UP000326924">
    <property type="component" value="Unassembled WGS sequence"/>
</dbReference>
<dbReference type="GO" id="GO:0016787">
    <property type="term" value="F:hydrolase activity"/>
    <property type="evidence" value="ECO:0007669"/>
    <property type="project" value="UniProtKB-KW"/>
</dbReference>
<keyword evidence="1" id="KW-0378">Hydrolase</keyword>
<dbReference type="SUPFAM" id="SSF52540">
    <property type="entry name" value="P-loop containing nucleoside triphosphate hydrolases"/>
    <property type="match status" value="1"/>
</dbReference>
<dbReference type="OrthoDB" id="1470711at2759"/>
<dbReference type="InParanoid" id="A0A5J5ETZ1"/>
<dbReference type="InterPro" id="IPR000212">
    <property type="entry name" value="DNA_helicase_UvrD/REP"/>
</dbReference>
<dbReference type="Pfam" id="PF13245">
    <property type="entry name" value="AAA_19"/>
    <property type="match status" value="1"/>
</dbReference>
<dbReference type="GO" id="GO:0005634">
    <property type="term" value="C:nucleus"/>
    <property type="evidence" value="ECO:0007669"/>
    <property type="project" value="TreeGrafter"/>
</dbReference>
<name>A0A5J5ETZ1_9PEZI</name>
<dbReference type="GO" id="GO:0003677">
    <property type="term" value="F:DNA binding"/>
    <property type="evidence" value="ECO:0007669"/>
    <property type="project" value="InterPro"/>
</dbReference>
<dbReference type="PANTHER" id="PTHR11070:SF66">
    <property type="entry name" value="UVRD-LIKE HELICASE C-TERMINAL DOMAIN-CONTAINING PROTEIN"/>
    <property type="match status" value="1"/>
</dbReference>
<reference evidence="1 2" key="1">
    <citation type="submission" date="2019-09" db="EMBL/GenBank/DDBJ databases">
        <title>Draft genome of the ectomycorrhizal ascomycete Sphaerosporella brunnea.</title>
        <authorList>
            <consortium name="DOE Joint Genome Institute"/>
            <person name="Benucci G.M."/>
            <person name="Marozzi G."/>
            <person name="Antonielli L."/>
            <person name="Sanchez S."/>
            <person name="Marco P."/>
            <person name="Wang X."/>
            <person name="Falini L.B."/>
            <person name="Barry K."/>
            <person name="Haridas S."/>
            <person name="Lipzen A."/>
            <person name="Labutti K."/>
            <person name="Grigoriev I.V."/>
            <person name="Murat C."/>
            <person name="Martin F."/>
            <person name="Albertini E."/>
            <person name="Donnini D."/>
            <person name="Bonito G."/>
        </authorList>
    </citation>
    <scope>NUCLEOTIDE SEQUENCE [LARGE SCALE GENOMIC DNA]</scope>
    <source>
        <strain evidence="1 2">Sb_GMNB300</strain>
    </source>
</reference>